<dbReference type="eggNOG" id="COG1216">
    <property type="taxonomic scope" value="Bacteria"/>
</dbReference>
<keyword evidence="1" id="KW-0472">Membrane</keyword>
<dbReference type="Gene3D" id="3.90.550.10">
    <property type="entry name" value="Spore Coat Polysaccharide Biosynthesis Protein SpsA, Chain A"/>
    <property type="match status" value="2"/>
</dbReference>
<dbReference type="Pfam" id="PF00535">
    <property type="entry name" value="Glycos_transf_2"/>
    <property type="match status" value="2"/>
</dbReference>
<reference evidence="3 4" key="1">
    <citation type="journal article" date="2009" name="PLoS ONE">
        <title>Complete genome sequence of the aerobic CO-oxidizing thermophile Thermomicrobium roseum.</title>
        <authorList>
            <person name="Wu D."/>
            <person name="Raymond J."/>
            <person name="Wu M."/>
            <person name="Chatterji S."/>
            <person name="Ren Q."/>
            <person name="Graham J.E."/>
            <person name="Bryant D.A."/>
            <person name="Robb F."/>
            <person name="Colman A."/>
            <person name="Tallon L.J."/>
            <person name="Badger J.H."/>
            <person name="Madupu R."/>
            <person name="Ward N.L."/>
            <person name="Eisen J.A."/>
        </authorList>
    </citation>
    <scope>NUCLEOTIDE SEQUENCE [LARGE SCALE GENOMIC DNA]</scope>
    <source>
        <strain evidence="4">ATCC 27502 / DSM 5159 / P-2</strain>
    </source>
</reference>
<keyword evidence="1" id="KW-1133">Transmembrane helix</keyword>
<evidence type="ECO:0000259" key="2">
    <source>
        <dbReference type="Pfam" id="PF00535"/>
    </source>
</evidence>
<feature type="domain" description="Glycosyltransferase 2-like" evidence="2">
    <location>
        <begin position="11"/>
        <end position="132"/>
    </location>
</feature>
<sequence>MSRPERLPLAVVILTLNEERHLPDCLASVRDLGRQLLVVDSGSTDRTVEIALAAGAEVVTHRFVDFPSQRNAALELVREPWVLFVDADERVSAGLAEEIRRALPLADETVAGFWIPTQNWMWGKWIRGGGWWPDEHLRLLRVGRARYRPEVAVHEVVELDGEARHLRAPLVHINYESRGEFVRKQLRYARLVARTLVQQGKRPRRRTFLGQPLREFWRRFVALRGYRDGLDGAFLAATLACATLVTWVLVAREIRRQARRRAGGVPELADPPTLDVSVVIVSYRSRALLGECLDSVRASLAASGLAGEVVVVENGSPDGTAELVRERYPWVLLVVNAENRGFAAAANQGMRLARGRVIVLLNPDTRVVGDALGRLVRFLERHPTVGVAGPRLRFPDGRTQPSRRRFPTLLTGFLESTLVQDYWRANRVLARYYVADRSEDELQEVDWLVGACLAIRREALRSVGLLDERFFLYSEEVEWFWRLRRAGWRVVYLPDAEVVHVEGASSEPESAFRQVAFDTAKVQLYRRLHGPLAAELLRAFLLATYLVRLGRESAKWLLGHKRSLRWRRMVRDWHALRSLLRPAVVRSWASRQ</sequence>
<dbReference type="AlphaFoldDB" id="B9L0A0"/>
<keyword evidence="1" id="KW-0812">Transmembrane</keyword>
<dbReference type="HOGENOM" id="CLU_463726_0_0_0"/>
<dbReference type="CDD" id="cd04186">
    <property type="entry name" value="GT_2_like_c"/>
    <property type="match status" value="1"/>
</dbReference>
<dbReference type="InterPro" id="IPR001173">
    <property type="entry name" value="Glyco_trans_2-like"/>
</dbReference>
<dbReference type="STRING" id="309801.trd_1593"/>
<organism evidence="3 4">
    <name type="scientific">Thermomicrobium roseum (strain ATCC 27502 / DSM 5159 / P-2)</name>
    <dbReference type="NCBI Taxonomy" id="309801"/>
    <lineage>
        <taxon>Bacteria</taxon>
        <taxon>Pseudomonadati</taxon>
        <taxon>Thermomicrobiota</taxon>
        <taxon>Thermomicrobia</taxon>
        <taxon>Thermomicrobiales</taxon>
        <taxon>Thermomicrobiaceae</taxon>
        <taxon>Thermomicrobium</taxon>
    </lineage>
</organism>
<dbReference type="PANTHER" id="PTHR43179">
    <property type="entry name" value="RHAMNOSYLTRANSFERASE WBBL"/>
    <property type="match status" value="1"/>
</dbReference>
<dbReference type="CAZy" id="GT2">
    <property type="family name" value="Glycosyltransferase Family 2"/>
</dbReference>
<dbReference type="KEGG" id="tro:trd_1593"/>
<name>B9L0A0_THERP</name>
<dbReference type="CDD" id="cd02511">
    <property type="entry name" value="Beta4Glucosyltransferase"/>
    <property type="match status" value="1"/>
</dbReference>
<dbReference type="eggNOG" id="COG0463">
    <property type="taxonomic scope" value="Bacteria"/>
</dbReference>
<accession>B9L0A0</accession>
<dbReference type="EMBL" id="CP001275">
    <property type="protein sequence ID" value="ACM05475.1"/>
    <property type="molecule type" value="Genomic_DNA"/>
</dbReference>
<dbReference type="InterPro" id="IPR029044">
    <property type="entry name" value="Nucleotide-diphossugar_trans"/>
</dbReference>
<keyword evidence="4" id="KW-1185">Reference proteome</keyword>
<proteinExistence type="predicted"/>
<feature type="transmembrane region" description="Helical" evidence="1">
    <location>
        <begin position="232"/>
        <end position="251"/>
    </location>
</feature>
<evidence type="ECO:0000313" key="4">
    <source>
        <dbReference type="Proteomes" id="UP000000447"/>
    </source>
</evidence>
<evidence type="ECO:0000256" key="1">
    <source>
        <dbReference type="SAM" id="Phobius"/>
    </source>
</evidence>
<gene>
    <name evidence="3" type="ordered locus">trd_1593</name>
</gene>
<keyword evidence="3" id="KW-0808">Transferase</keyword>
<dbReference type="Proteomes" id="UP000000447">
    <property type="component" value="Chromosome"/>
</dbReference>
<dbReference type="OrthoDB" id="9771846at2"/>
<dbReference type="SUPFAM" id="SSF53448">
    <property type="entry name" value="Nucleotide-diphospho-sugar transferases"/>
    <property type="match status" value="2"/>
</dbReference>
<dbReference type="GO" id="GO:0016757">
    <property type="term" value="F:glycosyltransferase activity"/>
    <property type="evidence" value="ECO:0007669"/>
    <property type="project" value="UniProtKB-KW"/>
</dbReference>
<dbReference type="PANTHER" id="PTHR43179:SF7">
    <property type="entry name" value="RHAMNOSYLTRANSFERASE WBBL"/>
    <property type="match status" value="1"/>
</dbReference>
<evidence type="ECO:0000313" key="3">
    <source>
        <dbReference type="EMBL" id="ACM05475.1"/>
    </source>
</evidence>
<feature type="domain" description="Glycosyltransferase 2-like" evidence="2">
    <location>
        <begin position="277"/>
        <end position="437"/>
    </location>
</feature>
<protein>
    <submittedName>
        <fullName evidence="3">dTDP-Rha:a-D-GlcNAc-diphosphoryl polyprenol, a-3-L-rhamnosyl transferase</fullName>
    </submittedName>
</protein>
<dbReference type="RefSeq" id="WP_015922538.1">
    <property type="nucleotide sequence ID" value="NC_011959.1"/>
</dbReference>